<evidence type="ECO:0000256" key="1">
    <source>
        <dbReference type="SAM" id="Phobius"/>
    </source>
</evidence>
<dbReference type="EMBL" id="UXAU01000019">
    <property type="protein sequence ID" value="VDC23608.1"/>
    <property type="molecule type" value="Genomic_DNA"/>
</dbReference>
<feature type="transmembrane region" description="Helical" evidence="1">
    <location>
        <begin position="263"/>
        <end position="283"/>
    </location>
</feature>
<keyword evidence="1" id="KW-0812">Transmembrane</keyword>
<keyword evidence="1" id="KW-1133">Transmembrane helix</keyword>
<dbReference type="RefSeq" id="WP_124091136.1">
    <property type="nucleotide sequence ID" value="NZ_CBCRYA010000003.1"/>
</dbReference>
<dbReference type="Proteomes" id="UP000280861">
    <property type="component" value="Unassembled WGS sequence"/>
</dbReference>
<organism evidence="2 3">
    <name type="scientific">Arthrobacter ulcerisalmonis</name>
    <dbReference type="NCBI Taxonomy" id="2483813"/>
    <lineage>
        <taxon>Bacteria</taxon>
        <taxon>Bacillati</taxon>
        <taxon>Actinomycetota</taxon>
        <taxon>Actinomycetes</taxon>
        <taxon>Micrococcales</taxon>
        <taxon>Micrococcaceae</taxon>
        <taxon>Arthrobacter</taxon>
    </lineage>
</organism>
<sequence>MNTLASARPGGLRLTVCASPRMNAEELRGFLFRPEMLQRWVGPGAVVPARVGGLAVLPTSDGSYRNSLVTRITESDSTGSSSLTAESGPGPRLTITVTGVASGVARSRRDTSTVRITVGNLKDPHQVRLSLAFWQAALNRLTSIVHATRRRRDSPKQALIVIHGIGEQQPGQTLTEFVRGVFGEGVGPGRWVKPDTLLGSFETRKLTLQAVRPDPSTEGRPTTDVYELYWAHLIVDSTVGQVLAWAKSLLLRRDIPRSLRPHVWTIRIIAALTLLILLGFPIYKAFTPKSTADLVVAGSLATLLAVALAVGRTLWKVVKGPGAKLLTGFLGDAARYFEPKPENIARRQEIREEGVRLLEKLHESGEYQRIVIASHSLGSAIAYDILTFTWNWMHGQHERPDRQSLTALAAAEKASDATRSQRYDARTVQAAAWMEHRRNTQPWLVTDLVTMGSPLTHAHILMAASADQFNAMIRDKVFPTCPPQPDDRKGPPRFSYALPNRATDGSRGNTFMVPDHGALFAMTRWTNLYFPAHGIIGGDPVGGPLNPLFGKWIYDRPVKAREVGLGGFAHTKYWATEQSAGPYKGKAGEDHLECLRDALDLNTAGRLRTLAAARPAYTYLRRK</sequence>
<reference evidence="2 3" key="1">
    <citation type="submission" date="2018-11" db="EMBL/GenBank/DDBJ databases">
        <authorList>
            <person name="Criscuolo A."/>
        </authorList>
    </citation>
    <scope>NUCLEOTIDE SEQUENCE [LARGE SCALE GENOMIC DNA]</scope>
    <source>
        <strain evidence="2">AT11b</strain>
    </source>
</reference>
<keyword evidence="3" id="KW-1185">Reference proteome</keyword>
<name>A0A3P5WPB8_9MICC</name>
<evidence type="ECO:0000313" key="2">
    <source>
        <dbReference type="EMBL" id="VDC23608.1"/>
    </source>
</evidence>
<proteinExistence type="predicted"/>
<accession>A0A3P5WPB8</accession>
<protein>
    <submittedName>
        <fullName evidence="2">Uncharacterized protein</fullName>
    </submittedName>
</protein>
<dbReference type="AlphaFoldDB" id="A0A3P5WPB8"/>
<evidence type="ECO:0000313" key="3">
    <source>
        <dbReference type="Proteomes" id="UP000280861"/>
    </source>
</evidence>
<gene>
    <name evidence="2" type="ORF">PSET11_01159</name>
</gene>
<feature type="transmembrane region" description="Helical" evidence="1">
    <location>
        <begin position="295"/>
        <end position="315"/>
    </location>
</feature>
<keyword evidence="1" id="KW-0472">Membrane</keyword>
<dbReference type="OrthoDB" id="4058760at2"/>